<dbReference type="Proteomes" id="UP000290365">
    <property type="component" value="Chromosome"/>
</dbReference>
<dbReference type="Gene3D" id="3.40.630.30">
    <property type="match status" value="1"/>
</dbReference>
<dbReference type="PROSITE" id="PS51186">
    <property type="entry name" value="GNAT"/>
    <property type="match status" value="1"/>
</dbReference>
<keyword evidence="2" id="KW-0808">Transferase</keyword>
<name>A0A4P6JXG7_KTERU</name>
<reference evidence="2 3" key="1">
    <citation type="submission" date="2019-01" db="EMBL/GenBank/DDBJ databases">
        <title>Ktedonosporobacter rubrisoli SCAWS-G2.</title>
        <authorList>
            <person name="Huang Y."/>
            <person name="Yan B."/>
        </authorList>
    </citation>
    <scope>NUCLEOTIDE SEQUENCE [LARGE SCALE GENOMIC DNA]</scope>
    <source>
        <strain evidence="2 3">SCAWS-G2</strain>
    </source>
</reference>
<dbReference type="KEGG" id="kbs:EPA93_31310"/>
<dbReference type="SUPFAM" id="SSF55729">
    <property type="entry name" value="Acyl-CoA N-acyltransferases (Nat)"/>
    <property type="match status" value="1"/>
</dbReference>
<dbReference type="InterPro" id="IPR013653">
    <property type="entry name" value="GCN5-like_dom"/>
</dbReference>
<organism evidence="2 3">
    <name type="scientific">Ktedonosporobacter rubrisoli</name>
    <dbReference type="NCBI Taxonomy" id="2509675"/>
    <lineage>
        <taxon>Bacteria</taxon>
        <taxon>Bacillati</taxon>
        <taxon>Chloroflexota</taxon>
        <taxon>Ktedonobacteria</taxon>
        <taxon>Ktedonobacterales</taxon>
        <taxon>Ktedonosporobacteraceae</taxon>
        <taxon>Ktedonosporobacter</taxon>
    </lineage>
</organism>
<sequence>MSLSFGLRDAKDRRNPPFLASVEDEHDGCLAVCMTPPRNLVIASVDGVDEEAASALIVADLHKHNWSVPGVLGPAQTAESFARAWQKQSGKPYREEMSHRVFELRQVLPPSRVPGHLQLAEEKDLELVDGWMQAFYQEALPKEKAESLAQEASARVAKREVYLWQLPTGQYVTMAAKTRPLAHGISISLVYTPPALRGKGYASNCVAALSELLLKSGWQWCSLFTDLSNPISNSIYQKIGYRPVCDFTEYLLY</sequence>
<dbReference type="AlphaFoldDB" id="A0A4P6JXG7"/>
<evidence type="ECO:0000313" key="2">
    <source>
        <dbReference type="EMBL" id="QBD80225.1"/>
    </source>
</evidence>
<dbReference type="InterPro" id="IPR000182">
    <property type="entry name" value="GNAT_dom"/>
</dbReference>
<evidence type="ECO:0000259" key="1">
    <source>
        <dbReference type="PROSITE" id="PS51186"/>
    </source>
</evidence>
<evidence type="ECO:0000313" key="3">
    <source>
        <dbReference type="Proteomes" id="UP000290365"/>
    </source>
</evidence>
<protein>
    <submittedName>
        <fullName evidence="2">GNAT family N-acetyltransferase</fullName>
    </submittedName>
</protein>
<proteinExistence type="predicted"/>
<dbReference type="GO" id="GO:0016747">
    <property type="term" value="F:acyltransferase activity, transferring groups other than amino-acyl groups"/>
    <property type="evidence" value="ECO:0007669"/>
    <property type="project" value="InterPro"/>
</dbReference>
<keyword evidence="3" id="KW-1185">Reference proteome</keyword>
<dbReference type="Pfam" id="PF08445">
    <property type="entry name" value="FR47"/>
    <property type="match status" value="1"/>
</dbReference>
<dbReference type="InterPro" id="IPR016181">
    <property type="entry name" value="Acyl_CoA_acyltransferase"/>
</dbReference>
<accession>A0A4P6JXG7</accession>
<dbReference type="OrthoDB" id="3174529at2"/>
<gene>
    <name evidence="2" type="ORF">EPA93_31310</name>
</gene>
<dbReference type="RefSeq" id="WP_129891291.1">
    <property type="nucleotide sequence ID" value="NZ_CP035758.1"/>
</dbReference>
<feature type="domain" description="N-acetyltransferase" evidence="1">
    <location>
        <begin position="115"/>
        <end position="253"/>
    </location>
</feature>
<dbReference type="EMBL" id="CP035758">
    <property type="protein sequence ID" value="QBD80225.1"/>
    <property type="molecule type" value="Genomic_DNA"/>
</dbReference>